<gene>
    <name evidence="3" type="ORF">IV01_06850</name>
</gene>
<dbReference type="Proteomes" id="UP000028631">
    <property type="component" value="Unassembled WGS sequence"/>
</dbReference>
<dbReference type="InterPro" id="IPR002502">
    <property type="entry name" value="Amidase_domain"/>
</dbReference>
<dbReference type="AlphaFoldDB" id="A0A085VN82"/>
<name>A0A085VN82_PSESX</name>
<dbReference type="PATRIC" id="fig|317.175.peg.1424"/>
<dbReference type="InterPro" id="IPR036505">
    <property type="entry name" value="Amidase/PGRP_sf"/>
</dbReference>
<dbReference type="InterPro" id="IPR006619">
    <property type="entry name" value="PGRP_domain_met/bac"/>
</dbReference>
<dbReference type="GO" id="GO:0009253">
    <property type="term" value="P:peptidoglycan catabolic process"/>
    <property type="evidence" value="ECO:0007669"/>
    <property type="project" value="InterPro"/>
</dbReference>
<reference evidence="3 4" key="1">
    <citation type="submission" date="2014-07" db="EMBL/GenBank/DDBJ databases">
        <title>Draft Genome Sequences of Environmental Pseudomonas syringae strains.</title>
        <authorList>
            <person name="Baltrus D.A."/>
            <person name="Berge O."/>
            <person name="Morris C."/>
        </authorList>
    </citation>
    <scope>NUCLEOTIDE SEQUENCE [LARGE SCALE GENOMIC DNA]</scope>
    <source>
        <strain evidence="3 4">GAW0119</strain>
    </source>
</reference>
<dbReference type="Pfam" id="PF01510">
    <property type="entry name" value="Amidase_2"/>
    <property type="match status" value="1"/>
</dbReference>
<accession>A0A085VN82</accession>
<dbReference type="InterPro" id="IPR015510">
    <property type="entry name" value="PGRP"/>
</dbReference>
<dbReference type="GO" id="GO:0008270">
    <property type="term" value="F:zinc ion binding"/>
    <property type="evidence" value="ECO:0007669"/>
    <property type="project" value="InterPro"/>
</dbReference>
<dbReference type="SUPFAM" id="SSF55846">
    <property type="entry name" value="N-acetylmuramoyl-L-alanine amidase-like"/>
    <property type="match status" value="1"/>
</dbReference>
<proteinExistence type="inferred from homology"/>
<evidence type="ECO:0000259" key="2">
    <source>
        <dbReference type="SMART" id="SM00701"/>
    </source>
</evidence>
<organism evidence="3 4">
    <name type="scientific">Pseudomonas syringae</name>
    <dbReference type="NCBI Taxonomy" id="317"/>
    <lineage>
        <taxon>Bacteria</taxon>
        <taxon>Pseudomonadati</taxon>
        <taxon>Pseudomonadota</taxon>
        <taxon>Gammaproteobacteria</taxon>
        <taxon>Pseudomonadales</taxon>
        <taxon>Pseudomonadaceae</taxon>
        <taxon>Pseudomonas</taxon>
    </lineage>
</organism>
<dbReference type="PANTHER" id="PTHR11022:SF41">
    <property type="entry name" value="PEPTIDOGLYCAN-RECOGNITION PROTEIN LC-RELATED"/>
    <property type="match status" value="1"/>
</dbReference>
<comment type="similarity">
    <text evidence="1">Belongs to the N-acetylmuramoyl-L-alanine amidase 2 family.</text>
</comment>
<protein>
    <submittedName>
        <fullName evidence="3">N-acetylmuramoyl-L-alanine amidase</fullName>
    </submittedName>
</protein>
<dbReference type="CDD" id="cd06583">
    <property type="entry name" value="PGRP"/>
    <property type="match status" value="1"/>
</dbReference>
<dbReference type="Gene3D" id="3.40.80.10">
    <property type="entry name" value="Peptidoglycan recognition protein-like"/>
    <property type="match status" value="1"/>
</dbReference>
<evidence type="ECO:0000313" key="4">
    <source>
        <dbReference type="Proteomes" id="UP000028631"/>
    </source>
</evidence>
<keyword evidence="4" id="KW-1185">Reference proteome</keyword>
<dbReference type="PANTHER" id="PTHR11022">
    <property type="entry name" value="PEPTIDOGLYCAN RECOGNITION PROTEIN"/>
    <property type="match status" value="1"/>
</dbReference>
<comment type="caution">
    <text evidence="3">The sequence shown here is derived from an EMBL/GenBank/DDBJ whole genome shotgun (WGS) entry which is preliminary data.</text>
</comment>
<sequence>MTTRSFTTVAQAQEVIPGQPLIPIEITVNDRAATREAIIRHVRRSGHKFVERSGWKAKAPKGILEDDWDYSMIALHHAGRSYSCGTGAEQMLATQRHQQDPNQPHPFEDIGYHFGIDCSGIVYEGRDIRFKGSSVNLYNTGVIGIVLLNNLTTPEEGNDWVTFGRKELKYIGIDTTNQNPSLQIDALLNLTGALKSVFYIEKLGGHREYPGQTKGEGRICPGNIGMKLVKKIRASTRLSKPPAS</sequence>
<evidence type="ECO:0000313" key="3">
    <source>
        <dbReference type="EMBL" id="KFE56895.1"/>
    </source>
</evidence>
<feature type="domain" description="Peptidoglycan recognition protein family" evidence="2">
    <location>
        <begin position="47"/>
        <end position="191"/>
    </location>
</feature>
<dbReference type="GO" id="GO:0008745">
    <property type="term" value="F:N-acetylmuramoyl-L-alanine amidase activity"/>
    <property type="evidence" value="ECO:0007669"/>
    <property type="project" value="InterPro"/>
</dbReference>
<dbReference type="RefSeq" id="WP_032627198.1">
    <property type="nucleotide sequence ID" value="NZ_JPQU01000023.1"/>
</dbReference>
<dbReference type="SMART" id="SM00701">
    <property type="entry name" value="PGRP"/>
    <property type="match status" value="1"/>
</dbReference>
<evidence type="ECO:0000256" key="1">
    <source>
        <dbReference type="ARBA" id="ARBA00007553"/>
    </source>
</evidence>
<dbReference type="OrthoDB" id="9085865at2"/>
<dbReference type="EMBL" id="JPQU01000023">
    <property type="protein sequence ID" value="KFE56895.1"/>
    <property type="molecule type" value="Genomic_DNA"/>
</dbReference>